<name>A0AAV4PV50_CAEEX</name>
<organism evidence="2 3">
    <name type="scientific">Caerostris extrusa</name>
    <name type="common">Bark spider</name>
    <name type="synonym">Caerostris bankana</name>
    <dbReference type="NCBI Taxonomy" id="172846"/>
    <lineage>
        <taxon>Eukaryota</taxon>
        <taxon>Metazoa</taxon>
        <taxon>Ecdysozoa</taxon>
        <taxon>Arthropoda</taxon>
        <taxon>Chelicerata</taxon>
        <taxon>Arachnida</taxon>
        <taxon>Araneae</taxon>
        <taxon>Araneomorphae</taxon>
        <taxon>Entelegynae</taxon>
        <taxon>Araneoidea</taxon>
        <taxon>Araneidae</taxon>
        <taxon>Caerostris</taxon>
    </lineage>
</organism>
<evidence type="ECO:0000256" key="1">
    <source>
        <dbReference type="SAM" id="MobiDB-lite"/>
    </source>
</evidence>
<proteinExistence type="predicted"/>
<dbReference type="Proteomes" id="UP001054945">
    <property type="component" value="Unassembled WGS sequence"/>
</dbReference>
<feature type="region of interest" description="Disordered" evidence="1">
    <location>
        <begin position="119"/>
        <end position="140"/>
    </location>
</feature>
<feature type="region of interest" description="Disordered" evidence="1">
    <location>
        <begin position="34"/>
        <end position="57"/>
    </location>
</feature>
<dbReference type="EMBL" id="BPLR01005074">
    <property type="protein sequence ID" value="GIX99674.1"/>
    <property type="molecule type" value="Genomic_DNA"/>
</dbReference>
<sequence>MSKKRAPTPNLRAITTSLHQRHPGRLNFSATLSPAREEDSRGSLAATKRAGVKQPDCGAGRSFPGRAIGISFLWLDTVHTTHYHPVPPHYPLPLCSTPPVLWVADVLCGLVAREEDSRGSLAATQKAGGRQPDGPSGKGYRDFFSLAGHGTFNKPLPTLPFMAPPPLSWGVADVLCGLREDSRGSLSATKRAGDQQPDCGAGRSFPGRAIGTSFLCAGHGTFNEQLPHYPLLTAPVLWVADVLCDLVGLLKEAVSKGGE</sequence>
<protein>
    <submittedName>
        <fullName evidence="2">Uncharacterized protein</fullName>
    </submittedName>
</protein>
<gene>
    <name evidence="2" type="ORF">CEXT_42281</name>
</gene>
<dbReference type="AlphaFoldDB" id="A0AAV4PV50"/>
<accession>A0AAV4PV50</accession>
<keyword evidence="3" id="KW-1185">Reference proteome</keyword>
<reference evidence="2 3" key="1">
    <citation type="submission" date="2021-06" db="EMBL/GenBank/DDBJ databases">
        <title>Caerostris extrusa draft genome.</title>
        <authorList>
            <person name="Kono N."/>
            <person name="Arakawa K."/>
        </authorList>
    </citation>
    <scope>NUCLEOTIDE SEQUENCE [LARGE SCALE GENOMIC DNA]</scope>
</reference>
<evidence type="ECO:0000313" key="2">
    <source>
        <dbReference type="EMBL" id="GIX99674.1"/>
    </source>
</evidence>
<evidence type="ECO:0000313" key="3">
    <source>
        <dbReference type="Proteomes" id="UP001054945"/>
    </source>
</evidence>
<comment type="caution">
    <text evidence="2">The sequence shown here is derived from an EMBL/GenBank/DDBJ whole genome shotgun (WGS) entry which is preliminary data.</text>
</comment>